<evidence type="ECO:0000259" key="2">
    <source>
        <dbReference type="Pfam" id="PF00198"/>
    </source>
</evidence>
<reference evidence="3" key="1">
    <citation type="submission" date="2019-11" db="EMBL/GenBank/DDBJ databases">
        <title>Microbial mats filling the niche in hypersaline microbial mats.</title>
        <authorList>
            <person name="Wong H.L."/>
            <person name="Macleod F.I."/>
            <person name="White R.A. III"/>
            <person name="Burns B.P."/>
        </authorList>
    </citation>
    <scope>NUCLEOTIDE SEQUENCE</scope>
    <source>
        <strain evidence="3">Rbin_158</strain>
    </source>
</reference>
<evidence type="ECO:0000313" key="3">
    <source>
        <dbReference type="EMBL" id="MBD3324076.1"/>
    </source>
</evidence>
<dbReference type="PANTHER" id="PTHR23151:SF90">
    <property type="entry name" value="DIHYDROLIPOYLLYSINE-RESIDUE ACETYLTRANSFERASE COMPONENT OF PYRUVATE DEHYDROGENASE COMPLEX, MITOCHONDRIAL-RELATED"/>
    <property type="match status" value="1"/>
</dbReference>
<dbReference type="InterPro" id="IPR045257">
    <property type="entry name" value="E2/Pdx1"/>
</dbReference>
<protein>
    <recommendedName>
        <fullName evidence="2">2-oxoacid dehydrogenase acyltransferase catalytic domain-containing protein</fullName>
    </recommendedName>
</protein>
<dbReference type="AlphaFoldDB" id="A0A9D5Q5P5"/>
<evidence type="ECO:0000256" key="1">
    <source>
        <dbReference type="SAM" id="MobiDB-lite"/>
    </source>
</evidence>
<dbReference type="InterPro" id="IPR023213">
    <property type="entry name" value="CAT-like_dom_sf"/>
</dbReference>
<dbReference type="Pfam" id="PF00198">
    <property type="entry name" value="2-oxoacid_dh"/>
    <property type="match status" value="1"/>
</dbReference>
<dbReference type="EMBL" id="WJJP01000179">
    <property type="protein sequence ID" value="MBD3324076.1"/>
    <property type="molecule type" value="Genomic_DNA"/>
</dbReference>
<evidence type="ECO:0000313" key="4">
    <source>
        <dbReference type="Proteomes" id="UP000649604"/>
    </source>
</evidence>
<accession>A0A9D5Q5P5</accession>
<feature type="compositionally biased region" description="Low complexity" evidence="1">
    <location>
        <begin position="7"/>
        <end position="22"/>
    </location>
</feature>
<gene>
    <name evidence="3" type="ORF">GF339_05790</name>
</gene>
<feature type="region of interest" description="Disordered" evidence="1">
    <location>
        <begin position="1"/>
        <end position="23"/>
    </location>
</feature>
<sequence>MSEPQVPSAATTQPSAAAPPLADETLNVSQKRKIIAQRLVDSKFSAPHYYLKVRAQMDEVMQARKALNARLKEKVSLNAFLLKFAAEAIKKHPIINSTWKGETIIKHGSVDIGLAVAQPDGLITPVVRDCTQKGILTIDQELKALIQKAQNNRLDPSEYTGATFTISSLGSFGIEEFTAIINPPGSAILAIGEIWKEPVVDDHDQIVIHANMRMTLSCDHRVIDGAVGAAFLKDLKDTLEHPIRVLY</sequence>
<dbReference type="GO" id="GO:0016746">
    <property type="term" value="F:acyltransferase activity"/>
    <property type="evidence" value="ECO:0007669"/>
    <property type="project" value="InterPro"/>
</dbReference>
<dbReference type="GO" id="GO:0045254">
    <property type="term" value="C:pyruvate dehydrogenase complex"/>
    <property type="evidence" value="ECO:0007669"/>
    <property type="project" value="InterPro"/>
</dbReference>
<dbReference type="Gene3D" id="3.30.559.10">
    <property type="entry name" value="Chloramphenicol acetyltransferase-like domain"/>
    <property type="match status" value="1"/>
</dbReference>
<dbReference type="SUPFAM" id="SSF52777">
    <property type="entry name" value="CoA-dependent acyltransferases"/>
    <property type="match status" value="1"/>
</dbReference>
<comment type="caution">
    <text evidence="3">The sequence shown here is derived from an EMBL/GenBank/DDBJ whole genome shotgun (WGS) entry which is preliminary data.</text>
</comment>
<dbReference type="InterPro" id="IPR001078">
    <property type="entry name" value="2-oxoacid_DH_actylTfrase"/>
</dbReference>
<feature type="domain" description="2-oxoacid dehydrogenase acyltransferase catalytic" evidence="2">
    <location>
        <begin position="23"/>
        <end position="246"/>
    </location>
</feature>
<dbReference type="GO" id="GO:0006086">
    <property type="term" value="P:pyruvate decarboxylation to acetyl-CoA"/>
    <property type="evidence" value="ECO:0007669"/>
    <property type="project" value="InterPro"/>
</dbReference>
<organism evidence="3 4">
    <name type="scientific">candidate division KSB3 bacterium</name>
    <dbReference type="NCBI Taxonomy" id="2044937"/>
    <lineage>
        <taxon>Bacteria</taxon>
        <taxon>candidate division KSB3</taxon>
    </lineage>
</organism>
<dbReference type="PANTHER" id="PTHR23151">
    <property type="entry name" value="DIHYDROLIPOAMIDE ACETYL/SUCCINYL-TRANSFERASE-RELATED"/>
    <property type="match status" value="1"/>
</dbReference>
<dbReference type="Proteomes" id="UP000649604">
    <property type="component" value="Unassembled WGS sequence"/>
</dbReference>
<proteinExistence type="predicted"/>
<name>A0A9D5Q5P5_9BACT</name>